<keyword evidence="1 3" id="KW-0560">Oxidoreductase</keyword>
<dbReference type="InterPro" id="IPR044861">
    <property type="entry name" value="IPNS-like_FE2OG_OXY"/>
</dbReference>
<feature type="domain" description="Fe2OG dioxygenase" evidence="2">
    <location>
        <begin position="193"/>
        <end position="306"/>
    </location>
</feature>
<keyword evidence="1" id="KW-0479">Metal-binding</keyword>
<reference evidence="4" key="1">
    <citation type="journal article" date="2015" name="J. Biotechnol.">
        <title>The structure of the Cyberlindnera jadinii genome and its relation to Candida utilis analyzed by the occurrence of single nucleotide polymorphisms.</title>
        <authorList>
            <person name="Rupp O."/>
            <person name="Brinkrolf K."/>
            <person name="Buerth C."/>
            <person name="Kunigo M."/>
            <person name="Schneider J."/>
            <person name="Jaenicke S."/>
            <person name="Goesmann A."/>
            <person name="Puehler A."/>
            <person name="Jaeger K.-E."/>
            <person name="Ernst J.F."/>
        </authorList>
    </citation>
    <scope>NUCLEOTIDE SEQUENCE [LARGE SCALE GENOMIC DNA]</scope>
    <source>
        <strain evidence="4">ATCC 18201 / CBS 1600 / BCRC 20928 / JCM 3617 / NBRC 0987 / NRRL Y-1542</strain>
    </source>
</reference>
<dbReference type="Proteomes" id="UP000038830">
    <property type="component" value="Unassembled WGS sequence"/>
</dbReference>
<dbReference type="Gene3D" id="2.60.120.330">
    <property type="entry name" value="B-lactam Antibiotic, Isopenicillin N Synthase, Chain"/>
    <property type="match status" value="1"/>
</dbReference>
<dbReference type="Pfam" id="PF03171">
    <property type="entry name" value="2OG-FeII_Oxy"/>
    <property type="match status" value="1"/>
</dbReference>
<comment type="similarity">
    <text evidence="1">Belongs to the iron/ascorbate-dependent oxidoreductase family.</text>
</comment>
<name>A0A0H5CA24_CYBJN</name>
<evidence type="ECO:0000256" key="1">
    <source>
        <dbReference type="RuleBase" id="RU003682"/>
    </source>
</evidence>
<dbReference type="PROSITE" id="PS51471">
    <property type="entry name" value="FE2OG_OXY"/>
    <property type="match status" value="1"/>
</dbReference>
<dbReference type="AlphaFoldDB" id="A0A0H5CA24"/>
<gene>
    <name evidence="3" type="ORF">BN1211_6304</name>
</gene>
<keyword evidence="1" id="KW-0408">Iron</keyword>
<accession>A0A0H5CA24</accession>
<protein>
    <recommendedName>
        <fullName evidence="2">Fe2OG dioxygenase domain-containing protein</fullName>
    </recommendedName>
</protein>
<dbReference type="SUPFAM" id="SSF51197">
    <property type="entry name" value="Clavaminate synthase-like"/>
    <property type="match status" value="1"/>
</dbReference>
<organism evidence="3 4">
    <name type="scientific">Cyberlindnera jadinii (strain ATCC 18201 / CBS 1600 / BCRC 20928 / JCM 3617 / NBRC 0987 / NRRL Y-1542)</name>
    <name type="common">Torula yeast</name>
    <name type="synonym">Candida utilis</name>
    <dbReference type="NCBI Taxonomy" id="983966"/>
    <lineage>
        <taxon>Eukaryota</taxon>
        <taxon>Fungi</taxon>
        <taxon>Dikarya</taxon>
        <taxon>Ascomycota</taxon>
        <taxon>Saccharomycotina</taxon>
        <taxon>Saccharomycetes</taxon>
        <taxon>Phaffomycetales</taxon>
        <taxon>Phaffomycetaceae</taxon>
        <taxon>Cyberlindnera</taxon>
    </lineage>
</organism>
<dbReference type="PANTHER" id="PTHR47990">
    <property type="entry name" value="2-OXOGLUTARATE (2OG) AND FE(II)-DEPENDENT OXYGENASE SUPERFAMILY PROTEIN-RELATED"/>
    <property type="match status" value="1"/>
</dbReference>
<evidence type="ECO:0000313" key="3">
    <source>
        <dbReference type="EMBL" id="CEP25268.1"/>
    </source>
</evidence>
<dbReference type="InterPro" id="IPR005123">
    <property type="entry name" value="Oxoglu/Fe-dep_dioxygenase_dom"/>
</dbReference>
<dbReference type="EMBL" id="CDQK01000007">
    <property type="protein sequence ID" value="CEP25268.1"/>
    <property type="molecule type" value="Genomic_DNA"/>
</dbReference>
<dbReference type="Pfam" id="PF14226">
    <property type="entry name" value="DIOX_N"/>
    <property type="match status" value="1"/>
</dbReference>
<dbReference type="InterPro" id="IPR026992">
    <property type="entry name" value="DIOX_N"/>
</dbReference>
<sequence length="344" mass="39344">MTYTKSKSSILSTMPSKDFSVPVIDFQEFINGTEQGKLAVGKEMVRVMREVGFMYIINHGISELDQQRMFQWSKKFFELSPEQKEKCPHPIEGAHHRGWSHIGKEKVVQMVFDKDEVNKLRKVPDVKESFDLGNDNNERFYNIWPDDDDIPGFKEYCKYYFKISDATGKLFLRAIALGMDLDEEFFLPYHSESDNQLRLLHYPPTDENSLKTGEAERIAAHTDFGTLTMLLQDECGGLQVEDPFNKGVFLPAPYIKNSIVVNTGDFLMRWSNDQLISTLHRVTNPPVDSETGVSKARYSIPFFISANKDKIVDALDGTYSKENPKKYAPITAGEYLAARLNATY</sequence>
<proteinExistence type="inferred from homology"/>
<dbReference type="InterPro" id="IPR050231">
    <property type="entry name" value="Iron_ascorbate_oxido_reductase"/>
</dbReference>
<dbReference type="GO" id="GO:0016491">
    <property type="term" value="F:oxidoreductase activity"/>
    <property type="evidence" value="ECO:0007669"/>
    <property type="project" value="UniProtKB-KW"/>
</dbReference>
<dbReference type="GO" id="GO:0046872">
    <property type="term" value="F:metal ion binding"/>
    <property type="evidence" value="ECO:0007669"/>
    <property type="project" value="UniProtKB-KW"/>
</dbReference>
<dbReference type="InterPro" id="IPR027443">
    <property type="entry name" value="IPNS-like_sf"/>
</dbReference>
<evidence type="ECO:0000259" key="2">
    <source>
        <dbReference type="PROSITE" id="PS51471"/>
    </source>
</evidence>
<dbReference type="PRINTS" id="PR00682">
    <property type="entry name" value="IPNSYNTHASE"/>
</dbReference>
<evidence type="ECO:0000313" key="4">
    <source>
        <dbReference type="Proteomes" id="UP000038830"/>
    </source>
</evidence>
<dbReference type="GO" id="GO:0044283">
    <property type="term" value="P:small molecule biosynthetic process"/>
    <property type="evidence" value="ECO:0007669"/>
    <property type="project" value="UniProtKB-ARBA"/>
</dbReference>